<keyword evidence="2" id="KW-1185">Reference proteome</keyword>
<dbReference type="Proteomes" id="UP001148629">
    <property type="component" value="Unassembled WGS sequence"/>
</dbReference>
<comment type="caution">
    <text evidence="1">The sequence shown here is derived from an EMBL/GenBank/DDBJ whole genome shotgun (WGS) entry which is preliminary data.</text>
</comment>
<evidence type="ECO:0000313" key="1">
    <source>
        <dbReference type="EMBL" id="KAJ3536869.1"/>
    </source>
</evidence>
<dbReference type="EMBL" id="JANRMS010000613">
    <property type="protein sequence ID" value="KAJ3536869.1"/>
    <property type="molecule type" value="Genomic_DNA"/>
</dbReference>
<proteinExistence type="predicted"/>
<evidence type="ECO:0000313" key="2">
    <source>
        <dbReference type="Proteomes" id="UP001148629"/>
    </source>
</evidence>
<name>A0ACC1SCQ9_9HYPO</name>
<accession>A0ACC1SCQ9</accession>
<organism evidence="1 2">
    <name type="scientific">Fusarium decemcellulare</name>
    <dbReference type="NCBI Taxonomy" id="57161"/>
    <lineage>
        <taxon>Eukaryota</taxon>
        <taxon>Fungi</taxon>
        <taxon>Dikarya</taxon>
        <taxon>Ascomycota</taxon>
        <taxon>Pezizomycotina</taxon>
        <taxon>Sordariomycetes</taxon>
        <taxon>Hypocreomycetidae</taxon>
        <taxon>Hypocreales</taxon>
        <taxon>Nectriaceae</taxon>
        <taxon>Fusarium</taxon>
        <taxon>Fusarium decemcellulare species complex</taxon>
    </lineage>
</organism>
<protein>
    <submittedName>
        <fullName evidence="1">Uncharacterized protein</fullName>
    </submittedName>
</protein>
<reference evidence="1" key="1">
    <citation type="submission" date="2022-08" db="EMBL/GenBank/DDBJ databases">
        <title>Genome Sequence of Fusarium decemcellulare.</title>
        <authorList>
            <person name="Buettner E."/>
        </authorList>
    </citation>
    <scope>NUCLEOTIDE SEQUENCE</scope>
    <source>
        <strain evidence="1">Babe19</strain>
    </source>
</reference>
<sequence length="691" mass="77178">MMDRRGAVDYEGPASKRVKQACQNCRRRKIRCSGGRPSCLSCQRFLRECDYSPPNPVAAKDVVEQDLPTLQITQRVAVRQPQIPGSLPRDETIRDHGNQYVGPIPSLLSASCPAYDYRRRYYHINRHDRRDLQALRNQKTALVARVCDTYFQAHHNQPYCFFHEIMFRRQLDQHQVPDYLLFAMIAFVAAVSPEVITPDDITETWLGYAERSWSILMLPGYGLDIEDDRSTVPVVQAAALLALVDVEASQLRTAWLKIGHAARLCQAFGLHLEPDQQLPIVEQEQRRRLFWSVYMLDRFSSCSRRRPIAVMDADCSVQLPSCEDAFQRGVHEKTHLLLDLTASHTQPLDKPSTGALLVLMSSTLGRCARYVFDDARRSIDHEPNPWDPASEYSAIFSILALFESTIDITTSAFANMVLDSPTSNDGCTKDQTAGQAIFIDTTASNVSKPWLSSALRTGQKHACLLLSLIYEAEGVGLTICNNFRYYCILLAGSIHGLLICSSDEMARQTAVEYFDGVLKYLDARSDFEVSNIASAGLRILENEAPRFSEVLDVTKPLPLSKELDVHIIWSIVDYVAIFNPKKTVSSSMSLAARELDASLSKAAACGNAGITGSCQIAPIPADGANTEVEPSWIEGFLDRAATSRTEDESCWEFLAPSTSNLDSIYDPENRNAALLDDPRSFTNFDIQSTHI</sequence>
<gene>
    <name evidence="1" type="ORF">NM208_g6544</name>
</gene>